<evidence type="ECO:0000313" key="1">
    <source>
        <dbReference type="EMBL" id="MFC3976483.1"/>
    </source>
</evidence>
<accession>A0ABV8EJK9</accession>
<proteinExistence type="predicted"/>
<gene>
    <name evidence="1" type="ORF">ACFOUP_08855</name>
</gene>
<dbReference type="InterPro" id="IPR022385">
    <property type="entry name" value="Rhs_assc_core"/>
</dbReference>
<evidence type="ECO:0000313" key="2">
    <source>
        <dbReference type="Proteomes" id="UP001595766"/>
    </source>
</evidence>
<reference evidence="2" key="1">
    <citation type="journal article" date="2019" name="Int. J. Syst. Evol. Microbiol.">
        <title>The Global Catalogue of Microorganisms (GCM) 10K type strain sequencing project: providing services to taxonomists for standard genome sequencing and annotation.</title>
        <authorList>
            <consortium name="The Broad Institute Genomics Platform"/>
            <consortium name="The Broad Institute Genome Sequencing Center for Infectious Disease"/>
            <person name="Wu L."/>
            <person name="Ma J."/>
        </authorList>
    </citation>
    <scope>NUCLEOTIDE SEQUENCE [LARGE SCALE GENOMIC DNA]</scope>
    <source>
        <strain evidence="2">CECT 8551</strain>
    </source>
</reference>
<protein>
    <submittedName>
        <fullName evidence="1">RHS repeat-associated core domain-containing protein</fullName>
    </submittedName>
</protein>
<dbReference type="Gene3D" id="2.180.10.10">
    <property type="entry name" value="RHS repeat-associated core"/>
    <property type="match status" value="1"/>
</dbReference>
<dbReference type="NCBIfam" id="TIGR03696">
    <property type="entry name" value="Rhs_assc_core"/>
    <property type="match status" value="1"/>
</dbReference>
<organism evidence="1 2">
    <name type="scientific">Belliella kenyensis</name>
    <dbReference type="NCBI Taxonomy" id="1472724"/>
    <lineage>
        <taxon>Bacteria</taxon>
        <taxon>Pseudomonadati</taxon>
        <taxon>Bacteroidota</taxon>
        <taxon>Cytophagia</taxon>
        <taxon>Cytophagales</taxon>
        <taxon>Cyclobacteriaceae</taxon>
        <taxon>Belliella</taxon>
    </lineage>
</organism>
<dbReference type="EMBL" id="JBHSAV010000036">
    <property type="protein sequence ID" value="MFC3976483.1"/>
    <property type="molecule type" value="Genomic_DNA"/>
</dbReference>
<dbReference type="Proteomes" id="UP001595766">
    <property type="component" value="Unassembled WGS sequence"/>
</dbReference>
<name>A0ABV8EJK9_9BACT</name>
<sequence>MFKFNGKEGEELTGWDDFGARMYMSDLGRWCVVDPVADIYLGFSPYNFTLNNPIKYIDPNGMWVEGANGYSTNDPDEMRDFLRQLEQQQQRRKQKEKIYEGGTLDEFTVSAPRSFDGVLGRAADKWMADGKNYSTFGNIGFNTNNISTTSISLFEGSGFYLNGITPVGGIAMELEKVRYTGDNGKKTSDWFFTVRTGWGLDVGMGGMVTKYNTQSSVLRNGNIEGASAHLSILNYQNTQSLNFSWQDGLQIGQTTGHSMSIGVSPTFPVKLSGSVGVGYTFNISNLRR</sequence>
<comment type="caution">
    <text evidence="1">The sequence shown here is derived from an EMBL/GenBank/DDBJ whole genome shotgun (WGS) entry which is preliminary data.</text>
</comment>
<keyword evidence="2" id="KW-1185">Reference proteome</keyword>
<dbReference type="RefSeq" id="WP_290295114.1">
    <property type="nucleotide sequence ID" value="NZ_JAKZGR010000031.1"/>
</dbReference>